<dbReference type="OrthoDB" id="7065968at2"/>
<name>A0A1I4WPL0_9GAMM</name>
<feature type="domain" description="Tli3-like" evidence="2">
    <location>
        <begin position="63"/>
        <end position="162"/>
    </location>
</feature>
<keyword evidence="4" id="KW-1185">Reference proteome</keyword>
<reference evidence="4" key="1">
    <citation type="submission" date="2016-10" db="EMBL/GenBank/DDBJ databases">
        <authorList>
            <person name="Varghese N."/>
            <person name="Submissions S."/>
        </authorList>
    </citation>
    <scope>NUCLEOTIDE SEQUENCE [LARGE SCALE GENOMIC DNA]</scope>
    <source>
        <strain evidence="4">OV426</strain>
    </source>
</reference>
<dbReference type="InterPro" id="IPR057562">
    <property type="entry name" value="Tli3-like_dom"/>
</dbReference>
<dbReference type="Proteomes" id="UP000198968">
    <property type="component" value="Unassembled WGS sequence"/>
</dbReference>
<evidence type="ECO:0000256" key="1">
    <source>
        <dbReference type="SAM" id="Phobius"/>
    </source>
</evidence>
<keyword evidence="1" id="KW-0812">Transmembrane</keyword>
<evidence type="ECO:0000313" key="3">
    <source>
        <dbReference type="EMBL" id="SFN14959.1"/>
    </source>
</evidence>
<dbReference type="AlphaFoldDB" id="A0A1I4WPL0"/>
<dbReference type="Pfam" id="PF24316">
    <property type="entry name" value="Tli3"/>
    <property type="match status" value="1"/>
</dbReference>
<proteinExistence type="predicted"/>
<accession>A0A1I4WPL0</accession>
<keyword evidence="1" id="KW-0472">Membrane</keyword>
<gene>
    <name evidence="3" type="ORF">SAMN05428971_0257</name>
</gene>
<sequence>MCNEDKNSVGTGWKIALVAVVLLVVFMVGGVVLLPMLQTVGGSFGYGFPSGSGGRAIRDVEIEVDPQVVYRIDDHRFFTLEKYISCTSGGFVYYNDTNKKIKVFAGLEGLDEKPQNEFTITRQNDVLSFNGKFVYAASENIIAYPGRNVNYKYGGSTYFVVYKNINDPSRNTGLEVSSDIYNITTISDDAIYIQASSNKNKYERYPIPKKSDRSEWVDVSNINFGILSQDDHFHCNNDIKPKRVKFIKS</sequence>
<evidence type="ECO:0000313" key="4">
    <source>
        <dbReference type="Proteomes" id="UP000198968"/>
    </source>
</evidence>
<feature type="transmembrane region" description="Helical" evidence="1">
    <location>
        <begin position="15"/>
        <end position="37"/>
    </location>
</feature>
<organism evidence="3 4">
    <name type="scientific">Candidatus Pantoea varia</name>
    <dbReference type="NCBI Taxonomy" id="1881036"/>
    <lineage>
        <taxon>Bacteria</taxon>
        <taxon>Pseudomonadati</taxon>
        <taxon>Pseudomonadota</taxon>
        <taxon>Gammaproteobacteria</taxon>
        <taxon>Enterobacterales</taxon>
        <taxon>Erwiniaceae</taxon>
        <taxon>Pantoea</taxon>
    </lineage>
</organism>
<dbReference type="EMBL" id="FOVG01000001">
    <property type="protein sequence ID" value="SFN14959.1"/>
    <property type="molecule type" value="Genomic_DNA"/>
</dbReference>
<dbReference type="RefSeq" id="WP_090959022.1">
    <property type="nucleotide sequence ID" value="NZ_FOVG01000001.1"/>
</dbReference>
<protein>
    <recommendedName>
        <fullName evidence="2">Tli3-like domain-containing protein</fullName>
    </recommendedName>
</protein>
<keyword evidence="1" id="KW-1133">Transmembrane helix</keyword>
<evidence type="ECO:0000259" key="2">
    <source>
        <dbReference type="Pfam" id="PF24316"/>
    </source>
</evidence>